<dbReference type="EMBL" id="CP000828">
    <property type="protein sequence ID" value="ABW29569.1"/>
    <property type="molecule type" value="Genomic_DNA"/>
</dbReference>
<dbReference type="RefSeq" id="WP_012164873.1">
    <property type="nucleotide sequence ID" value="NC_009925.1"/>
</dbReference>
<dbReference type="SUPFAM" id="SSF55729">
    <property type="entry name" value="Acyl-CoA N-acyltransferases (Nat)"/>
    <property type="match status" value="1"/>
</dbReference>
<dbReference type="CDD" id="cd04301">
    <property type="entry name" value="NAT_SF"/>
    <property type="match status" value="1"/>
</dbReference>
<keyword evidence="2" id="KW-0808">Transferase</keyword>
<dbReference type="InterPro" id="IPR000182">
    <property type="entry name" value="GNAT_dom"/>
</dbReference>
<evidence type="ECO:0000313" key="3">
    <source>
        <dbReference type="Proteomes" id="UP000000268"/>
    </source>
</evidence>
<sequence>MNTLSLPLPIPGLRLRPWAIQDTESFQKYAENLEIWRNMRDEFPCPCTHQDAERWIIQALHRADGLYLAIATDQEAIGSISLQIHDDIRRYSGVLSYWVSQPFWGQGIATAAIAGISDYGLGELNLVRIYAKVFSTNLGSIRALAKNGFEQEGYFRKGVYKEGQFVDQVVYAKVV</sequence>
<dbReference type="InterPro" id="IPR016181">
    <property type="entry name" value="Acyl_CoA_acyltransferase"/>
</dbReference>
<dbReference type="PANTHER" id="PTHR43792">
    <property type="entry name" value="GNAT FAMILY, PUTATIVE (AFU_ORTHOLOGUE AFUA_3G00765)-RELATED-RELATED"/>
    <property type="match status" value="1"/>
</dbReference>
<dbReference type="HOGENOM" id="CLU_013985_3_4_3"/>
<dbReference type="GO" id="GO:0016747">
    <property type="term" value="F:acyltransferase activity, transferring groups other than amino-acyl groups"/>
    <property type="evidence" value="ECO:0007669"/>
    <property type="project" value="InterPro"/>
</dbReference>
<evidence type="ECO:0000259" key="1">
    <source>
        <dbReference type="PROSITE" id="PS51186"/>
    </source>
</evidence>
<proteinExistence type="predicted"/>
<dbReference type="eggNOG" id="COG1670">
    <property type="taxonomic scope" value="Bacteria"/>
</dbReference>
<dbReference type="Pfam" id="PF13302">
    <property type="entry name" value="Acetyltransf_3"/>
    <property type="match status" value="1"/>
</dbReference>
<dbReference type="Gene3D" id="3.40.630.30">
    <property type="match status" value="1"/>
</dbReference>
<keyword evidence="3" id="KW-1185">Reference proteome</keyword>
<dbReference type="Proteomes" id="UP000000268">
    <property type="component" value="Chromosome"/>
</dbReference>
<dbReference type="OrthoDB" id="9795206at2"/>
<feature type="domain" description="N-acetyltransferase" evidence="1">
    <location>
        <begin position="13"/>
        <end position="175"/>
    </location>
</feature>
<dbReference type="InterPro" id="IPR051531">
    <property type="entry name" value="N-acetyltransferase"/>
</dbReference>
<dbReference type="KEGG" id="amr:AM1_4595"/>
<protein>
    <submittedName>
        <fullName evidence="2">Acetyltransferase</fullName>
    </submittedName>
</protein>
<dbReference type="AlphaFoldDB" id="B0BZC5"/>
<reference evidence="2 3" key="1">
    <citation type="journal article" date="2008" name="Proc. Natl. Acad. Sci. U.S.A.">
        <title>Niche adaptation and genome expansion in the chlorophyll d-producing cyanobacterium Acaryochloris marina.</title>
        <authorList>
            <person name="Swingley W.D."/>
            <person name="Chen M."/>
            <person name="Cheung P.C."/>
            <person name="Conrad A.L."/>
            <person name="Dejesa L.C."/>
            <person name="Hao J."/>
            <person name="Honchak B.M."/>
            <person name="Karbach L.E."/>
            <person name="Kurdoglu A."/>
            <person name="Lahiri S."/>
            <person name="Mastrian S.D."/>
            <person name="Miyashita H."/>
            <person name="Page L."/>
            <person name="Ramakrishna P."/>
            <person name="Satoh S."/>
            <person name="Sattley W.M."/>
            <person name="Shimada Y."/>
            <person name="Taylor H.L."/>
            <person name="Tomo T."/>
            <person name="Tsuchiya T."/>
            <person name="Wang Z.T."/>
            <person name="Raymond J."/>
            <person name="Mimuro M."/>
            <person name="Blankenship R.E."/>
            <person name="Touchman J.W."/>
        </authorList>
    </citation>
    <scope>NUCLEOTIDE SEQUENCE [LARGE SCALE GENOMIC DNA]</scope>
    <source>
        <strain evidence="3">MBIC 11017</strain>
    </source>
</reference>
<name>B0BZC5_ACAM1</name>
<gene>
    <name evidence="2" type="ordered locus">AM1_4595</name>
</gene>
<dbReference type="PROSITE" id="PS51186">
    <property type="entry name" value="GNAT"/>
    <property type="match status" value="1"/>
</dbReference>
<evidence type="ECO:0000313" key="2">
    <source>
        <dbReference type="EMBL" id="ABW29569.1"/>
    </source>
</evidence>
<dbReference type="STRING" id="329726.AM1_4595"/>
<accession>B0BZC5</accession>
<organism evidence="2 3">
    <name type="scientific">Acaryochloris marina (strain MBIC 11017)</name>
    <dbReference type="NCBI Taxonomy" id="329726"/>
    <lineage>
        <taxon>Bacteria</taxon>
        <taxon>Bacillati</taxon>
        <taxon>Cyanobacteriota</taxon>
        <taxon>Cyanophyceae</taxon>
        <taxon>Acaryochloridales</taxon>
        <taxon>Acaryochloridaceae</taxon>
        <taxon>Acaryochloris</taxon>
    </lineage>
</organism>